<dbReference type="Proteomes" id="UP000522262">
    <property type="component" value="Unassembled WGS sequence"/>
</dbReference>
<organism evidence="6 7">
    <name type="scientific">Fusarium mexicanum</name>
    <dbReference type="NCBI Taxonomy" id="751941"/>
    <lineage>
        <taxon>Eukaryota</taxon>
        <taxon>Fungi</taxon>
        <taxon>Dikarya</taxon>
        <taxon>Ascomycota</taxon>
        <taxon>Pezizomycotina</taxon>
        <taxon>Sordariomycetes</taxon>
        <taxon>Hypocreomycetidae</taxon>
        <taxon>Hypocreales</taxon>
        <taxon>Nectriaceae</taxon>
        <taxon>Fusarium</taxon>
        <taxon>Fusarium fujikuroi species complex</taxon>
    </lineage>
</organism>
<keyword evidence="7" id="KW-1185">Reference proteome</keyword>
<evidence type="ECO:0000259" key="4">
    <source>
        <dbReference type="Pfam" id="PF00195"/>
    </source>
</evidence>
<evidence type="ECO:0000313" key="7">
    <source>
        <dbReference type="Proteomes" id="UP000522262"/>
    </source>
</evidence>
<dbReference type="InterPro" id="IPR011141">
    <property type="entry name" value="Polyketide_synthase_type-III"/>
</dbReference>
<dbReference type="Gene3D" id="3.40.47.10">
    <property type="match status" value="2"/>
</dbReference>
<evidence type="ECO:0000256" key="3">
    <source>
        <dbReference type="RuleBase" id="RU003633"/>
    </source>
</evidence>
<evidence type="ECO:0000313" key="6">
    <source>
        <dbReference type="EMBL" id="KAF5539301.1"/>
    </source>
</evidence>
<comment type="caution">
    <text evidence="6">The sequence shown here is derived from an EMBL/GenBank/DDBJ whole genome shotgun (WGS) entry which is preliminary data.</text>
</comment>
<dbReference type="PANTHER" id="PTHR11877">
    <property type="entry name" value="HYDROXYMETHYLGLUTARYL-COA SYNTHASE"/>
    <property type="match status" value="1"/>
</dbReference>
<dbReference type="PIRSF" id="PIRSF000451">
    <property type="entry name" value="PKS_III"/>
    <property type="match status" value="1"/>
</dbReference>
<dbReference type="Pfam" id="PF02797">
    <property type="entry name" value="Chal_sti_synt_C"/>
    <property type="match status" value="1"/>
</dbReference>
<gene>
    <name evidence="6" type="ORF">FMEXI_9044</name>
</gene>
<keyword evidence="3" id="KW-0012">Acyltransferase</keyword>
<dbReference type="InterPro" id="IPR016039">
    <property type="entry name" value="Thiolase-like"/>
</dbReference>
<proteinExistence type="inferred from homology"/>
<feature type="domain" description="Chalcone/stilbene synthase N-terminal" evidence="4">
    <location>
        <begin position="10"/>
        <end position="218"/>
    </location>
</feature>
<comment type="similarity">
    <text evidence="1 3">Belongs to the thiolase-like superfamily. Chalcone/stilbene synthases family.</text>
</comment>
<dbReference type="SUPFAM" id="SSF53901">
    <property type="entry name" value="Thiolase-like"/>
    <property type="match status" value="2"/>
</dbReference>
<dbReference type="InterPro" id="IPR012328">
    <property type="entry name" value="Chalcone/stilbene_synt_C"/>
</dbReference>
<dbReference type="Pfam" id="PF00195">
    <property type="entry name" value="Chal_sti_synt_N"/>
    <property type="match status" value="1"/>
</dbReference>
<dbReference type="AlphaFoldDB" id="A0A8H5MR42"/>
<evidence type="ECO:0000259" key="5">
    <source>
        <dbReference type="Pfam" id="PF02797"/>
    </source>
</evidence>
<evidence type="ECO:0000256" key="1">
    <source>
        <dbReference type="ARBA" id="ARBA00005531"/>
    </source>
</evidence>
<keyword evidence="2 3" id="KW-0808">Transferase</keyword>
<dbReference type="GO" id="GO:0030639">
    <property type="term" value="P:polyketide biosynthetic process"/>
    <property type="evidence" value="ECO:0007669"/>
    <property type="project" value="TreeGrafter"/>
</dbReference>
<sequence>MGTDQASVHIVGLGHHYPPYINGFEDIEEYLAKFCDTKTPAVRKLLQVNQNSGIKERPNIISRGDPLFNRSEPPTISELDSVFRTRAVDLAVRACKKAIAEWKGKVSQITHTVAATGTNAGSPGYDLLVNERLGIRPEAQRMLLSGIGCAGGLATIRTAATIANEATLRGRPACVLGFACDVTSTNIRCDLKMTSEAPEEIRASMALFSDASAAFVICNSLGLKGNKNAVYTVLDWETSVIPGTQSDENCLVDPLGFRSFMSPNLPVIIKSAVIPLFERLIARDAWQLPKDEQKLAATDLDWIMHPAGLAVLDEVKENLDLQDGQMRASFDVFENKGNSAGPTVLIVLDRLRKMGDMRENIVACSFGPGVCAEMTALIPYRG</sequence>
<dbReference type="GO" id="GO:0016747">
    <property type="term" value="F:acyltransferase activity, transferring groups other than amino-acyl groups"/>
    <property type="evidence" value="ECO:0007669"/>
    <property type="project" value="InterPro"/>
</dbReference>
<evidence type="ECO:0000256" key="2">
    <source>
        <dbReference type="ARBA" id="ARBA00022679"/>
    </source>
</evidence>
<protein>
    <submittedName>
        <fullName evidence="6">Chalcone synthase B</fullName>
    </submittedName>
</protein>
<accession>A0A8H5MR42</accession>
<feature type="domain" description="Chalcone/stilbene synthase C-terminal" evidence="5">
    <location>
        <begin position="241"/>
        <end position="374"/>
    </location>
</feature>
<dbReference type="PANTHER" id="PTHR11877:SF46">
    <property type="entry name" value="TYPE III POLYKETIDE SYNTHASE A"/>
    <property type="match status" value="1"/>
</dbReference>
<dbReference type="InterPro" id="IPR001099">
    <property type="entry name" value="Chalcone/stilbene_synt_N"/>
</dbReference>
<name>A0A8H5MR42_9HYPO</name>
<dbReference type="EMBL" id="JAAOAM010000204">
    <property type="protein sequence ID" value="KAF5539301.1"/>
    <property type="molecule type" value="Genomic_DNA"/>
</dbReference>
<reference evidence="6 7" key="1">
    <citation type="submission" date="2020-05" db="EMBL/GenBank/DDBJ databases">
        <title>Identification and distribution of gene clusters putatively required for synthesis of sphingolipid metabolism inhibitors in phylogenetically diverse species of the filamentous fungus Fusarium.</title>
        <authorList>
            <person name="Kim H.-S."/>
            <person name="Busman M."/>
            <person name="Brown D.W."/>
            <person name="Divon H."/>
            <person name="Uhlig S."/>
            <person name="Proctor R.H."/>
        </authorList>
    </citation>
    <scope>NUCLEOTIDE SEQUENCE [LARGE SCALE GENOMIC DNA]</scope>
    <source>
        <strain evidence="6 7">NRRL 53147</strain>
    </source>
</reference>